<sequence>MKKVGICLLSVLAVCLILSANTDTGGCNNIILGNKSLPDGTILSDDGKTLINASSAAVNYTIPDTVETVAGYAFFKCSSIKSITFQEGVKTIESHAFDGLGLITVNVPKNAPYMSSIPPFFNIVTVGGANYTVTFESNGGSAVASQNISEGESASRPVDPVKSGYVFGGWYRDAALSMPYTFGTAVGGNITLYAKWYEDIVFISVPSVNDIIATADGRTITFSLDAEDYVYIIWNMGDDAEYTTYGNSITHCYERNGSYTVTATAVNSYGSAAPVTYSIDIENDEKSSIDYAAVLAGCIIAVVCFILVFYFCNIYWAVLSAAFIFIIYCILIFSGVFL</sequence>
<protein>
    <recommendedName>
        <fullName evidence="3">PKD domain-containing protein</fullName>
    </recommendedName>
</protein>
<dbReference type="AlphaFoldDB" id="A0A8J8TEI5"/>
<dbReference type="InterPro" id="IPR035986">
    <property type="entry name" value="PKD_dom_sf"/>
</dbReference>
<dbReference type="GeneID" id="41322516"/>
<dbReference type="EMBL" id="LVVT01000016">
    <property type="protein sequence ID" value="TQS82565.1"/>
    <property type="molecule type" value="Genomic_DNA"/>
</dbReference>
<dbReference type="CDD" id="cd00146">
    <property type="entry name" value="PKD"/>
    <property type="match status" value="1"/>
</dbReference>
<dbReference type="InterPro" id="IPR022409">
    <property type="entry name" value="PKD/Chitinase_dom"/>
</dbReference>
<evidence type="ECO:0000259" key="3">
    <source>
        <dbReference type="PROSITE" id="PS50093"/>
    </source>
</evidence>
<dbReference type="SUPFAM" id="SSF49299">
    <property type="entry name" value="PKD domain"/>
    <property type="match status" value="1"/>
</dbReference>
<dbReference type="Pfam" id="PF09479">
    <property type="entry name" value="Flg_new"/>
    <property type="match status" value="1"/>
</dbReference>
<dbReference type="NCBIfam" id="TIGR02543">
    <property type="entry name" value="List_Bact_rpt"/>
    <property type="match status" value="1"/>
</dbReference>
<dbReference type="Gene3D" id="3.80.10.10">
    <property type="entry name" value="Ribonuclease Inhibitor"/>
    <property type="match status" value="1"/>
</dbReference>
<reference evidence="4" key="1">
    <citation type="submission" date="2016-03" db="EMBL/GenBank/DDBJ databases">
        <authorList>
            <person name="Borrel G."/>
            <person name="Mccann A."/>
            <person name="O'Toole P.W."/>
        </authorList>
    </citation>
    <scope>NUCLEOTIDE SEQUENCE</scope>
    <source>
        <strain evidence="4">183</strain>
    </source>
</reference>
<organism evidence="4 5">
    <name type="scientific">Candidatus Methanomassiliicoccus intestinalis</name>
    <dbReference type="NCBI Taxonomy" id="1406512"/>
    <lineage>
        <taxon>Archaea</taxon>
        <taxon>Methanobacteriati</taxon>
        <taxon>Thermoplasmatota</taxon>
        <taxon>Thermoplasmata</taxon>
        <taxon>Methanomassiliicoccales</taxon>
        <taxon>Methanomassiliicoccaceae</taxon>
        <taxon>Methanomassiliicoccus</taxon>
    </lineage>
</organism>
<keyword evidence="2" id="KW-0812">Transmembrane</keyword>
<comment type="caution">
    <text evidence="4">The sequence shown here is derived from an EMBL/GenBank/DDBJ whole genome shotgun (WGS) entry which is preliminary data.</text>
</comment>
<proteinExistence type="predicted"/>
<feature type="transmembrane region" description="Helical" evidence="2">
    <location>
        <begin position="318"/>
        <end position="337"/>
    </location>
</feature>
<keyword evidence="2" id="KW-0472">Membrane</keyword>
<evidence type="ECO:0000256" key="1">
    <source>
        <dbReference type="ARBA" id="ARBA00004196"/>
    </source>
</evidence>
<feature type="domain" description="PKD" evidence="3">
    <location>
        <begin position="234"/>
        <end position="282"/>
    </location>
</feature>
<dbReference type="SMART" id="SM00089">
    <property type="entry name" value="PKD"/>
    <property type="match status" value="1"/>
</dbReference>
<dbReference type="InterPro" id="IPR026906">
    <property type="entry name" value="LRR_5"/>
</dbReference>
<dbReference type="InterPro" id="IPR013783">
    <property type="entry name" value="Ig-like_fold"/>
</dbReference>
<dbReference type="Pfam" id="PF13306">
    <property type="entry name" value="LRR_5"/>
    <property type="match status" value="1"/>
</dbReference>
<evidence type="ECO:0000313" key="4">
    <source>
        <dbReference type="EMBL" id="TQS82565.1"/>
    </source>
</evidence>
<dbReference type="RefSeq" id="WP_020448011.1">
    <property type="nucleotide sequence ID" value="NZ_CAYBCC010000009.1"/>
</dbReference>
<name>A0A8J8TEI5_9ARCH</name>
<accession>A0A8J8TEI5</accession>
<dbReference type="Gene3D" id="2.60.40.4270">
    <property type="entry name" value="Listeria-Bacteroides repeat domain"/>
    <property type="match status" value="1"/>
</dbReference>
<keyword evidence="2" id="KW-1133">Transmembrane helix</keyword>
<gene>
    <name evidence="4" type="ORF">A3207_08930</name>
</gene>
<dbReference type="InterPro" id="IPR013378">
    <property type="entry name" value="InlB-like_B-rpt"/>
</dbReference>
<feature type="transmembrane region" description="Helical" evidence="2">
    <location>
        <begin position="291"/>
        <end position="311"/>
    </location>
</feature>
<comment type="subcellular location">
    <subcellularLocation>
        <location evidence="1">Cell envelope</location>
    </subcellularLocation>
</comment>
<dbReference type="InterPro" id="IPR032675">
    <property type="entry name" value="LRR_dom_sf"/>
</dbReference>
<dbReference type="PROSITE" id="PS50093">
    <property type="entry name" value="PKD"/>
    <property type="match status" value="1"/>
</dbReference>
<evidence type="ECO:0000313" key="5">
    <source>
        <dbReference type="Proteomes" id="UP000752814"/>
    </source>
</evidence>
<evidence type="ECO:0000256" key="2">
    <source>
        <dbReference type="SAM" id="Phobius"/>
    </source>
</evidence>
<dbReference type="InterPro" id="IPR042229">
    <property type="entry name" value="Listeria/Bacterioides_rpt_sf"/>
</dbReference>
<dbReference type="Gene3D" id="2.60.40.10">
    <property type="entry name" value="Immunoglobulins"/>
    <property type="match status" value="1"/>
</dbReference>
<dbReference type="InterPro" id="IPR000601">
    <property type="entry name" value="PKD_dom"/>
</dbReference>
<dbReference type="Pfam" id="PF00801">
    <property type="entry name" value="PKD"/>
    <property type="match status" value="1"/>
</dbReference>
<dbReference type="Proteomes" id="UP000752814">
    <property type="component" value="Unassembled WGS sequence"/>
</dbReference>